<evidence type="ECO:0000256" key="1">
    <source>
        <dbReference type="ARBA" id="ARBA00001916"/>
    </source>
</evidence>
<dbReference type="PANTHER" id="PTHR11557">
    <property type="entry name" value="PORPHOBILINOGEN DEAMINASE"/>
    <property type="match status" value="1"/>
</dbReference>
<evidence type="ECO:0000256" key="2">
    <source>
        <dbReference type="ARBA" id="ARBA00002869"/>
    </source>
</evidence>
<dbReference type="InterPro" id="IPR036108">
    <property type="entry name" value="4pyrrol_syn_uPrphyn_synt_sf"/>
</dbReference>
<dbReference type="InterPro" id="IPR022417">
    <property type="entry name" value="Porphobilin_deaminase_N"/>
</dbReference>
<dbReference type="SUPFAM" id="SSF69618">
    <property type="entry name" value="HemD-like"/>
    <property type="match status" value="1"/>
</dbReference>
<organism evidence="13 14">
    <name type="scientific">Candidatus Danuiimicrobium aquiferis</name>
    <dbReference type="NCBI Taxonomy" id="1801832"/>
    <lineage>
        <taxon>Bacteria</taxon>
        <taxon>Pseudomonadati</taxon>
        <taxon>Candidatus Omnitrophota</taxon>
        <taxon>Candidatus Danuiimicrobium</taxon>
    </lineage>
</organism>
<evidence type="ECO:0000259" key="11">
    <source>
        <dbReference type="Pfam" id="PF01379"/>
    </source>
</evidence>
<dbReference type="Gene3D" id="3.40.190.10">
    <property type="entry name" value="Periplasmic binding protein-like II"/>
    <property type="match status" value="2"/>
</dbReference>
<accession>A0A1G1KR75</accession>
<dbReference type="GO" id="GO:0004418">
    <property type="term" value="F:hydroxymethylbilane synthase activity"/>
    <property type="evidence" value="ECO:0007669"/>
    <property type="project" value="UniProtKB-UniRule"/>
</dbReference>
<evidence type="ECO:0000256" key="9">
    <source>
        <dbReference type="ARBA" id="ARBA00048169"/>
    </source>
</evidence>
<evidence type="ECO:0000256" key="10">
    <source>
        <dbReference type="NCBIfam" id="TIGR00212"/>
    </source>
</evidence>
<name>A0A1G1KR75_9BACT</name>
<gene>
    <name evidence="13" type="ORF">A3G33_10410</name>
</gene>
<evidence type="ECO:0000313" key="14">
    <source>
        <dbReference type="Proteomes" id="UP000178187"/>
    </source>
</evidence>
<dbReference type="InterPro" id="IPR000860">
    <property type="entry name" value="HemC"/>
</dbReference>
<dbReference type="Pfam" id="PF01379">
    <property type="entry name" value="Porphobil_deam"/>
    <property type="match status" value="1"/>
</dbReference>
<reference evidence="13 14" key="1">
    <citation type="journal article" date="2016" name="Nat. Commun.">
        <title>Thousands of microbial genomes shed light on interconnected biogeochemical processes in an aquifer system.</title>
        <authorList>
            <person name="Anantharaman K."/>
            <person name="Brown C.T."/>
            <person name="Hug L.A."/>
            <person name="Sharon I."/>
            <person name="Castelle C.J."/>
            <person name="Probst A.J."/>
            <person name="Thomas B.C."/>
            <person name="Singh A."/>
            <person name="Wilkins M.J."/>
            <person name="Karaoz U."/>
            <person name="Brodie E.L."/>
            <person name="Williams K.H."/>
            <person name="Hubbard S.S."/>
            <person name="Banfield J.F."/>
        </authorList>
    </citation>
    <scope>NUCLEOTIDE SEQUENCE [LARGE SCALE GENOMIC DNA]</scope>
</reference>
<sequence length="474" mass="52610">MTFTGDDGSCENVSGKKAVINGRMERMEKVFFIGTRSSPLALVQVREVLGALKKIAPGLQTKVITINTIGDRDKKTPISEMEGTDFFTRDIDEALIHKKIDFAVHSAKDLPDVIPEGIVVATITKSVNPYDVLVSRKNLKLRELPKGARVGTSSERRKNQLRAYRPDLTIVDIRGTMQERLDKMESENLDAIVIAGAGLNRLGLGGHIAEQISFDILKPHPLQGSLAVTVRKGDKDLLKILSRLNGKKIASYDAYGKKKRILVTGTGVERFKQMGEIVHVPMIEIKPVSNFRLMDAAIKKLDHYDGLIFTSKHAVRYFLERAEKKLKTVKTVKDKTLIAIGKTTAKELAEFGLRATKVPEDESAEGIIKMADKSLLKGKRFLIPRSNLAQNRIAEAFGKWGARVDAVTAYRNVKAKAKKVDFDQIDEIVFTSPSTVRNFFETYHSIPEGVNVKAIGPVTKACLNEYGKKAEIIL</sequence>
<evidence type="ECO:0000256" key="3">
    <source>
        <dbReference type="ARBA" id="ARBA00004735"/>
    </source>
</evidence>
<dbReference type="GO" id="GO:0006783">
    <property type="term" value="P:heme biosynthetic process"/>
    <property type="evidence" value="ECO:0007669"/>
    <property type="project" value="TreeGrafter"/>
</dbReference>
<dbReference type="FunFam" id="3.40.190.10:FF:000005">
    <property type="entry name" value="Porphobilinogen deaminase"/>
    <property type="match status" value="1"/>
</dbReference>
<dbReference type="Gene3D" id="3.40.50.10090">
    <property type="match status" value="2"/>
</dbReference>
<feature type="domain" description="Porphobilinogen deaminase N-terminal" evidence="11">
    <location>
        <begin position="32"/>
        <end position="238"/>
    </location>
</feature>
<comment type="caution">
    <text evidence="13">The sequence shown here is derived from an EMBL/GenBank/DDBJ whole genome shotgun (WGS) entry which is preliminary data.</text>
</comment>
<dbReference type="PANTHER" id="PTHR11557:SF0">
    <property type="entry name" value="PORPHOBILINOGEN DEAMINASE"/>
    <property type="match status" value="1"/>
</dbReference>
<evidence type="ECO:0000256" key="4">
    <source>
        <dbReference type="ARBA" id="ARBA00005638"/>
    </source>
</evidence>
<comment type="pathway">
    <text evidence="3">Porphyrin-containing compound metabolism; protoporphyrin-IX biosynthesis; coproporphyrinogen-III from 5-aminolevulinate: step 2/4.</text>
</comment>
<dbReference type="NCBIfam" id="TIGR00212">
    <property type="entry name" value="hemC"/>
    <property type="match status" value="1"/>
</dbReference>
<keyword evidence="8" id="KW-0627">Porphyrin biosynthesis</keyword>
<proteinExistence type="inferred from homology"/>
<dbReference type="PRINTS" id="PR00151">
    <property type="entry name" value="PORPHBDMNASE"/>
</dbReference>
<evidence type="ECO:0000256" key="8">
    <source>
        <dbReference type="ARBA" id="ARBA00023244"/>
    </source>
</evidence>
<dbReference type="AlphaFoldDB" id="A0A1G1KR75"/>
<evidence type="ECO:0000256" key="6">
    <source>
        <dbReference type="ARBA" id="ARBA00012655"/>
    </source>
</evidence>
<evidence type="ECO:0000256" key="7">
    <source>
        <dbReference type="ARBA" id="ARBA00022679"/>
    </source>
</evidence>
<comment type="subunit">
    <text evidence="5">Monomer.</text>
</comment>
<dbReference type="CDD" id="cd06578">
    <property type="entry name" value="HemD"/>
    <property type="match status" value="1"/>
</dbReference>
<comment type="function">
    <text evidence="2">Tetrapolymerization of the monopyrrole PBG into the hydroxymethylbilane pre-uroporphyrinogen in several discrete steps.</text>
</comment>
<dbReference type="CDD" id="cd00494">
    <property type="entry name" value="PBP2_HMBS"/>
    <property type="match status" value="1"/>
</dbReference>
<dbReference type="GO" id="GO:0005737">
    <property type="term" value="C:cytoplasm"/>
    <property type="evidence" value="ECO:0007669"/>
    <property type="project" value="UniProtKB-UniRule"/>
</dbReference>
<dbReference type="InterPro" id="IPR003754">
    <property type="entry name" value="4pyrrol_synth_uPrphyn_synth"/>
</dbReference>
<dbReference type="Proteomes" id="UP000178187">
    <property type="component" value="Unassembled WGS sequence"/>
</dbReference>
<evidence type="ECO:0000256" key="5">
    <source>
        <dbReference type="ARBA" id="ARBA00011245"/>
    </source>
</evidence>
<comment type="similarity">
    <text evidence="4">Belongs to the HMBS family.</text>
</comment>
<evidence type="ECO:0000259" key="12">
    <source>
        <dbReference type="Pfam" id="PF02602"/>
    </source>
</evidence>
<keyword evidence="7" id="KW-0808">Transferase</keyword>
<dbReference type="EMBL" id="MHFR01000063">
    <property type="protein sequence ID" value="OGW95388.1"/>
    <property type="molecule type" value="Genomic_DNA"/>
</dbReference>
<protein>
    <recommendedName>
        <fullName evidence="6 10">Hydroxymethylbilane synthase</fullName>
        <ecNumber evidence="6 10">2.5.1.61</ecNumber>
    </recommendedName>
</protein>
<dbReference type="SUPFAM" id="SSF53850">
    <property type="entry name" value="Periplasmic binding protein-like II"/>
    <property type="match status" value="1"/>
</dbReference>
<dbReference type="EC" id="2.5.1.61" evidence="6 10"/>
<feature type="domain" description="Tetrapyrrole biosynthesis uroporphyrinogen III synthase" evidence="12">
    <location>
        <begin position="275"/>
        <end position="471"/>
    </location>
</feature>
<dbReference type="Pfam" id="PF02602">
    <property type="entry name" value="HEM4"/>
    <property type="match status" value="1"/>
</dbReference>
<comment type="cofactor">
    <cofactor evidence="1">
        <name>dipyrromethane</name>
        <dbReference type="ChEBI" id="CHEBI:60342"/>
    </cofactor>
</comment>
<dbReference type="GO" id="GO:0004852">
    <property type="term" value="F:uroporphyrinogen-III synthase activity"/>
    <property type="evidence" value="ECO:0007669"/>
    <property type="project" value="InterPro"/>
</dbReference>
<comment type="catalytic activity">
    <reaction evidence="9">
        <text>4 porphobilinogen + H2O = hydroxymethylbilane + 4 NH4(+)</text>
        <dbReference type="Rhea" id="RHEA:13185"/>
        <dbReference type="ChEBI" id="CHEBI:15377"/>
        <dbReference type="ChEBI" id="CHEBI:28938"/>
        <dbReference type="ChEBI" id="CHEBI:57845"/>
        <dbReference type="ChEBI" id="CHEBI:58126"/>
        <dbReference type="EC" id="2.5.1.61"/>
    </reaction>
</comment>
<evidence type="ECO:0000313" key="13">
    <source>
        <dbReference type="EMBL" id="OGW95388.1"/>
    </source>
</evidence>